<name>A0A135U7F2_9PEZI</name>
<dbReference type="Pfam" id="PF00082">
    <property type="entry name" value="Peptidase_S8"/>
    <property type="match status" value="1"/>
</dbReference>
<feature type="active site" description="Charge relay system" evidence="5">
    <location>
        <position position="563"/>
    </location>
</feature>
<evidence type="ECO:0000256" key="5">
    <source>
        <dbReference type="PROSITE-ProRule" id="PRU01240"/>
    </source>
</evidence>
<feature type="region of interest" description="Disordered" evidence="6">
    <location>
        <begin position="371"/>
        <end position="394"/>
    </location>
</feature>
<evidence type="ECO:0000256" key="3">
    <source>
        <dbReference type="ARBA" id="ARBA00022801"/>
    </source>
</evidence>
<dbReference type="PANTHER" id="PTHR43806">
    <property type="entry name" value="PEPTIDASE S8"/>
    <property type="match status" value="1"/>
</dbReference>
<dbReference type="InterPro" id="IPR000209">
    <property type="entry name" value="Peptidase_S8/S53_dom"/>
</dbReference>
<feature type="active site" description="Charge relay system" evidence="5">
    <location>
        <position position="528"/>
    </location>
</feature>
<dbReference type="PROSITE" id="PS51892">
    <property type="entry name" value="SUBTILASE"/>
    <property type="match status" value="1"/>
</dbReference>
<evidence type="ECO:0000256" key="6">
    <source>
        <dbReference type="SAM" id="MobiDB-lite"/>
    </source>
</evidence>
<evidence type="ECO:0000256" key="1">
    <source>
        <dbReference type="ARBA" id="ARBA00011073"/>
    </source>
</evidence>
<keyword evidence="4 5" id="KW-0720">Serine protease</keyword>
<dbReference type="Gene3D" id="3.40.50.200">
    <property type="entry name" value="Peptidase S8/S53 domain"/>
    <property type="match status" value="1"/>
</dbReference>
<dbReference type="InterPro" id="IPR056002">
    <property type="entry name" value="DUF7580"/>
</dbReference>
<feature type="domain" description="DUF7580" evidence="8">
    <location>
        <begin position="132"/>
        <end position="440"/>
    </location>
</feature>
<feature type="active site" description="Charge relay system" evidence="5">
    <location>
        <position position="713"/>
    </location>
</feature>
<keyword evidence="2 5" id="KW-0645">Protease</keyword>
<keyword evidence="3 5" id="KW-0378">Hydrolase</keyword>
<dbReference type="InterPro" id="IPR050131">
    <property type="entry name" value="Peptidase_S8_subtilisin-like"/>
</dbReference>
<comment type="caution">
    <text evidence="9">The sequence shown here is derived from an EMBL/GenBank/DDBJ whole genome shotgun (WGS) entry which is preliminary data.</text>
</comment>
<keyword evidence="10" id="KW-1185">Reference proteome</keyword>
<evidence type="ECO:0000256" key="2">
    <source>
        <dbReference type="ARBA" id="ARBA00022670"/>
    </source>
</evidence>
<dbReference type="OrthoDB" id="4846506at2759"/>
<proteinExistence type="inferred from homology"/>
<dbReference type="Proteomes" id="UP000070054">
    <property type="component" value="Unassembled WGS sequence"/>
</dbReference>
<dbReference type="EMBL" id="JEMN01000791">
    <property type="protein sequence ID" value="KXH56302.1"/>
    <property type="molecule type" value="Genomic_DNA"/>
</dbReference>
<evidence type="ECO:0000313" key="10">
    <source>
        <dbReference type="Proteomes" id="UP000070054"/>
    </source>
</evidence>
<dbReference type="PANTHER" id="PTHR43806:SF11">
    <property type="entry name" value="CEREVISIN-RELATED"/>
    <property type="match status" value="1"/>
</dbReference>
<evidence type="ECO:0000259" key="7">
    <source>
        <dbReference type="Pfam" id="PF00082"/>
    </source>
</evidence>
<feature type="domain" description="Peptidase S8/S53" evidence="7">
    <location>
        <begin position="521"/>
        <end position="746"/>
    </location>
</feature>
<reference evidence="9 10" key="1">
    <citation type="submission" date="2014-02" db="EMBL/GenBank/DDBJ databases">
        <title>The genome sequence of Colletotrichum nymphaeae SA-01.</title>
        <authorList>
            <person name="Baroncelli R."/>
            <person name="Thon M.R."/>
        </authorList>
    </citation>
    <scope>NUCLEOTIDE SEQUENCE [LARGE SCALE GENOMIC DNA]</scope>
    <source>
        <strain evidence="9 10">SA-01</strain>
    </source>
</reference>
<sequence length="822" mass="92781">MSWFEKSFSGLLRPTKEHVERIVANVPETDQSPEHLDSRNDAELLVADFDILELWEYLPEALENPCSSDSSDKLDALREWEALAVDLDQQDRWNEIDFGRCSAICQTTMGGDIPFEHMTTPFERRVFLTEPSSHLYDVLVRLSRCCGNHIARLHLNGFCTENADAAGRFSLFLSSNSELEISWHEASYDVIVQDTDVETSAYPDDFCRLLSLCKESMKPLYVSIRQASDRRPIIIANEKKSKRRPHHPTQCLGNLLDHGWIGRHGHCPMDGGILPAERAALSLNLALAVVHVSSDVWVQNEWSLDNIFLSWSPRASDGSNHSTIDAERPYLSVRLQNEEETPSPDKKSKTGTIKTLMLSFAQVLMEISTGKRLPRGPQSGSDKRSRLKNWTQSRDSQYSLQGSVKKAIELCLEAADFEDQGEMSINEWIYKFIIPRLKRNWVQYETPDSPGCREWDTNFPTQVTTRVPSRSEGVVNDTRPLSLENSHGSVSGSHGENSSSLWFRKMDDVYSFLGPGEQSTQTRVAVLDTGITQEEARYFGIQAESYRDFTGSEEIQMTDRTGHGSAIVKLIYRMCDSTDVLVARVWEHDYETEGTARAVVQAVTWAIEKKAEVICMAFGFMTNVPYLQSTLRDAVHKGILVFAAASNTGNNAHITYPAFWNSHVFCTFSTNGNIKNSHHLNPLGRDQNNFAILGEDVELSDDTRHSKMVSGTSYSTALACGLASLLLNFSKQVRDPEGNEEQIADVLKYKDNMTQVFCMISEPDGNYRCIVPWMLLPDDVQRRLPSREGFGLNESIRGRIRTKVRDKLIETLGLADEIWFGL</sequence>
<dbReference type="GO" id="GO:0006508">
    <property type="term" value="P:proteolysis"/>
    <property type="evidence" value="ECO:0007669"/>
    <property type="project" value="UniProtKB-KW"/>
</dbReference>
<dbReference type="GO" id="GO:0004252">
    <property type="term" value="F:serine-type endopeptidase activity"/>
    <property type="evidence" value="ECO:0007669"/>
    <property type="project" value="UniProtKB-UniRule"/>
</dbReference>
<organism evidence="9 10">
    <name type="scientific">Colletotrichum nymphaeae SA-01</name>
    <dbReference type="NCBI Taxonomy" id="1460502"/>
    <lineage>
        <taxon>Eukaryota</taxon>
        <taxon>Fungi</taxon>
        <taxon>Dikarya</taxon>
        <taxon>Ascomycota</taxon>
        <taxon>Pezizomycotina</taxon>
        <taxon>Sordariomycetes</taxon>
        <taxon>Hypocreomycetidae</taxon>
        <taxon>Glomerellales</taxon>
        <taxon>Glomerellaceae</taxon>
        <taxon>Colletotrichum</taxon>
        <taxon>Colletotrichum acutatum species complex</taxon>
    </lineage>
</organism>
<comment type="similarity">
    <text evidence="1 5">Belongs to the peptidase S8 family.</text>
</comment>
<evidence type="ECO:0000313" key="9">
    <source>
        <dbReference type="EMBL" id="KXH56302.1"/>
    </source>
</evidence>
<evidence type="ECO:0000256" key="4">
    <source>
        <dbReference type="ARBA" id="ARBA00022825"/>
    </source>
</evidence>
<accession>A0A135U7F2</accession>
<protein>
    <submittedName>
        <fullName evidence="9">Extracellular alkaline serine protease</fullName>
    </submittedName>
</protein>
<gene>
    <name evidence="9" type="ORF">CNYM01_00182</name>
</gene>
<dbReference type="AlphaFoldDB" id="A0A135U7F2"/>
<dbReference type="Pfam" id="PF24476">
    <property type="entry name" value="DUF7580"/>
    <property type="match status" value="1"/>
</dbReference>
<dbReference type="SUPFAM" id="SSF52743">
    <property type="entry name" value="Subtilisin-like"/>
    <property type="match status" value="1"/>
</dbReference>
<evidence type="ECO:0000259" key="8">
    <source>
        <dbReference type="Pfam" id="PF24476"/>
    </source>
</evidence>
<dbReference type="InterPro" id="IPR036852">
    <property type="entry name" value="Peptidase_S8/S53_dom_sf"/>
</dbReference>